<name>A0A9D2R4Z0_9FIRM</name>
<evidence type="ECO:0000313" key="2">
    <source>
        <dbReference type="Proteomes" id="UP000823897"/>
    </source>
</evidence>
<sequence length="116" mass="13218">MSYIMPLFLLLFVLIIHAVFYYHDKAVIYGAAGETAAVGAQNERKKDGGNDLEGFFRERVKGKLIYLRDAEVSIVKTSDEVTVSASAHRGMLRADACQKARIVRPEQKIRRMRWIM</sequence>
<organism evidence="1 2">
    <name type="scientific">Candidatus Mediterraneibacter tabaqchaliae</name>
    <dbReference type="NCBI Taxonomy" id="2838689"/>
    <lineage>
        <taxon>Bacteria</taxon>
        <taxon>Bacillati</taxon>
        <taxon>Bacillota</taxon>
        <taxon>Clostridia</taxon>
        <taxon>Lachnospirales</taxon>
        <taxon>Lachnospiraceae</taxon>
        <taxon>Mediterraneibacter</taxon>
    </lineage>
</organism>
<evidence type="ECO:0000313" key="1">
    <source>
        <dbReference type="EMBL" id="HJD34145.1"/>
    </source>
</evidence>
<protein>
    <submittedName>
        <fullName evidence="1">Pilus assembly protein</fullName>
    </submittedName>
</protein>
<dbReference type="EMBL" id="DWUV01000119">
    <property type="protein sequence ID" value="HJD34145.1"/>
    <property type="molecule type" value="Genomic_DNA"/>
</dbReference>
<reference evidence="1" key="2">
    <citation type="submission" date="2021-04" db="EMBL/GenBank/DDBJ databases">
        <authorList>
            <person name="Gilroy R."/>
        </authorList>
    </citation>
    <scope>NUCLEOTIDE SEQUENCE</scope>
    <source>
        <strain evidence="1">ChiGjej3B3-11674</strain>
    </source>
</reference>
<reference evidence="1" key="1">
    <citation type="journal article" date="2021" name="PeerJ">
        <title>Extensive microbial diversity within the chicken gut microbiome revealed by metagenomics and culture.</title>
        <authorList>
            <person name="Gilroy R."/>
            <person name="Ravi A."/>
            <person name="Getino M."/>
            <person name="Pursley I."/>
            <person name="Horton D.L."/>
            <person name="Alikhan N.F."/>
            <person name="Baker D."/>
            <person name="Gharbi K."/>
            <person name="Hall N."/>
            <person name="Watson M."/>
            <person name="Adriaenssens E.M."/>
            <person name="Foster-Nyarko E."/>
            <person name="Jarju S."/>
            <person name="Secka A."/>
            <person name="Antonio M."/>
            <person name="Oren A."/>
            <person name="Chaudhuri R.R."/>
            <person name="La Ragione R."/>
            <person name="Hildebrand F."/>
            <person name="Pallen M.J."/>
        </authorList>
    </citation>
    <scope>NUCLEOTIDE SEQUENCE</scope>
    <source>
        <strain evidence="1">ChiGjej3B3-11674</strain>
    </source>
</reference>
<dbReference type="Proteomes" id="UP000823897">
    <property type="component" value="Unassembled WGS sequence"/>
</dbReference>
<gene>
    <name evidence="1" type="ORF">H9911_06365</name>
</gene>
<comment type="caution">
    <text evidence="1">The sequence shown here is derived from an EMBL/GenBank/DDBJ whole genome shotgun (WGS) entry which is preliminary data.</text>
</comment>
<dbReference type="AlphaFoldDB" id="A0A9D2R4Z0"/>
<proteinExistence type="predicted"/>
<accession>A0A9D2R4Z0</accession>